<dbReference type="Pfam" id="PF08899">
    <property type="entry name" value="DUF1844"/>
    <property type="match status" value="1"/>
</dbReference>
<evidence type="ECO:0000256" key="1">
    <source>
        <dbReference type="SAM" id="MobiDB-lite"/>
    </source>
</evidence>
<dbReference type="RefSeq" id="WP_196608745.1">
    <property type="nucleotide sequence ID" value="NZ_VRYY01000138.1"/>
</dbReference>
<evidence type="ECO:0000313" key="3">
    <source>
        <dbReference type="Proteomes" id="UP001194469"/>
    </source>
</evidence>
<dbReference type="EMBL" id="VRYY01000138">
    <property type="protein sequence ID" value="MBG3876622.1"/>
    <property type="molecule type" value="Genomic_DNA"/>
</dbReference>
<name>A0ABS0J2G1_9BACT</name>
<reference evidence="2 3" key="1">
    <citation type="submission" date="2019-08" db="EMBL/GenBank/DDBJ databases">
        <authorList>
            <person name="Luo N."/>
        </authorList>
    </citation>
    <scope>NUCLEOTIDE SEQUENCE [LARGE SCALE GENOMIC DNA]</scope>
    <source>
        <strain evidence="2 3">NCIMB 9442</strain>
    </source>
</reference>
<keyword evidence="3" id="KW-1185">Reference proteome</keyword>
<dbReference type="Proteomes" id="UP001194469">
    <property type="component" value="Unassembled WGS sequence"/>
</dbReference>
<accession>A0ABS0J2G1</accession>
<dbReference type="InterPro" id="IPR014995">
    <property type="entry name" value="DUF1844"/>
</dbReference>
<sequence>MTDNERTGCGCAAGGAKDGGNGGAQDGAPHGAPQMPQVTFSTFILSLASSALVQLGEVPDPDTGRTGENLLMAKHTIDVLTMLQEKTRGCADADEARLLEGVLYELRMKYVVHRK</sequence>
<feature type="region of interest" description="Disordered" evidence="1">
    <location>
        <begin position="1"/>
        <end position="35"/>
    </location>
</feature>
<evidence type="ECO:0000313" key="2">
    <source>
        <dbReference type="EMBL" id="MBG3876622.1"/>
    </source>
</evidence>
<proteinExistence type="predicted"/>
<organism evidence="2 3">
    <name type="scientific">Nitratidesulfovibrio oxamicus</name>
    <dbReference type="NCBI Taxonomy" id="32016"/>
    <lineage>
        <taxon>Bacteria</taxon>
        <taxon>Pseudomonadati</taxon>
        <taxon>Thermodesulfobacteriota</taxon>
        <taxon>Desulfovibrionia</taxon>
        <taxon>Desulfovibrionales</taxon>
        <taxon>Desulfovibrionaceae</taxon>
        <taxon>Nitratidesulfovibrio</taxon>
    </lineage>
</organism>
<protein>
    <submittedName>
        <fullName evidence="2">DUF1844 domain-containing protein</fullName>
    </submittedName>
</protein>
<feature type="compositionally biased region" description="Gly residues" evidence="1">
    <location>
        <begin position="11"/>
        <end position="25"/>
    </location>
</feature>
<comment type="caution">
    <text evidence="2">The sequence shown here is derived from an EMBL/GenBank/DDBJ whole genome shotgun (WGS) entry which is preliminary data.</text>
</comment>
<gene>
    <name evidence="2" type="ORF">FVW20_06175</name>
</gene>